<protein>
    <recommendedName>
        <fullName evidence="1">Aminoglycoside phosphotransferase domain-containing protein</fullName>
    </recommendedName>
</protein>
<proteinExistence type="predicted"/>
<dbReference type="AlphaFoldDB" id="A0A9P9WW27"/>
<keyword evidence="3" id="KW-1185">Reference proteome</keyword>
<dbReference type="PANTHER" id="PTHR21310">
    <property type="entry name" value="AMINOGLYCOSIDE PHOSPHOTRANSFERASE-RELATED-RELATED"/>
    <property type="match status" value="1"/>
</dbReference>
<gene>
    <name evidence="2" type="ORF">JX265_001893</name>
</gene>
<name>A0A9P9WW27_9PEZI</name>
<dbReference type="EMBL" id="JAFIMR010000003">
    <property type="protein sequence ID" value="KAI1880272.1"/>
    <property type="molecule type" value="Genomic_DNA"/>
</dbReference>
<dbReference type="Proteomes" id="UP000829685">
    <property type="component" value="Unassembled WGS sequence"/>
</dbReference>
<evidence type="ECO:0000313" key="2">
    <source>
        <dbReference type="EMBL" id="KAI1880272.1"/>
    </source>
</evidence>
<evidence type="ECO:0000259" key="1">
    <source>
        <dbReference type="Pfam" id="PF01636"/>
    </source>
</evidence>
<accession>A0A9P9WW27</accession>
<dbReference type="InterPro" id="IPR051678">
    <property type="entry name" value="AGP_Transferase"/>
</dbReference>
<dbReference type="PANTHER" id="PTHR21310:SF13">
    <property type="entry name" value="AMINOGLYCOSIDE PHOSPHOTRANSFERASE DOMAIN-CONTAINING PROTEIN"/>
    <property type="match status" value="1"/>
</dbReference>
<evidence type="ECO:0000313" key="3">
    <source>
        <dbReference type="Proteomes" id="UP000829685"/>
    </source>
</evidence>
<reference evidence="2" key="1">
    <citation type="submission" date="2021-03" db="EMBL/GenBank/DDBJ databases">
        <title>Revisited historic fungal species revealed as producer of novel bioactive compounds through whole genome sequencing and comparative genomics.</title>
        <authorList>
            <person name="Vignolle G.A."/>
            <person name="Hochenegger N."/>
            <person name="Mach R.L."/>
            <person name="Mach-Aigner A.R."/>
            <person name="Javad Rahimi M."/>
            <person name="Salim K.A."/>
            <person name="Chan C.M."/>
            <person name="Lim L.B.L."/>
            <person name="Cai F."/>
            <person name="Druzhinina I.S."/>
            <person name="U'Ren J.M."/>
            <person name="Derntl C."/>
        </authorList>
    </citation>
    <scope>NUCLEOTIDE SEQUENCE</scope>
    <source>
        <strain evidence="2">TUCIM 5799</strain>
    </source>
</reference>
<organism evidence="2 3">
    <name type="scientific">Neoarthrinium moseri</name>
    <dbReference type="NCBI Taxonomy" id="1658444"/>
    <lineage>
        <taxon>Eukaryota</taxon>
        <taxon>Fungi</taxon>
        <taxon>Dikarya</taxon>
        <taxon>Ascomycota</taxon>
        <taxon>Pezizomycotina</taxon>
        <taxon>Sordariomycetes</taxon>
        <taxon>Xylariomycetidae</taxon>
        <taxon>Amphisphaeriales</taxon>
        <taxon>Apiosporaceae</taxon>
        <taxon>Neoarthrinium</taxon>
    </lineage>
</organism>
<dbReference type="Gene3D" id="3.90.1200.10">
    <property type="match status" value="1"/>
</dbReference>
<dbReference type="InterPro" id="IPR002575">
    <property type="entry name" value="Aminoglycoside_PTrfase"/>
</dbReference>
<feature type="domain" description="Aminoglycoside phosphotransferase" evidence="1">
    <location>
        <begin position="69"/>
        <end position="306"/>
    </location>
</feature>
<sequence>MADPTLYLPAVLEESSITQLLSGLGLPEPTTIQLLNTTAAYHIIYNIKFAEDIDEILQPNALGAGDSAASFAWKVRNPRSLVLRISGKHLPRIKTLNEVATMVWVRAYTKIPIPAVVRFDATENNAIGHEFTLLEKVDGVSVDSIYDDLEDWKKESLVRQLAGYLMELRCREWDHCGGLQLKQRGVPVPGRVVAETFWQGPELARYWPGNESVDSLNVGGPYTSYTAYVRGHIDQYIRNIEKHDSLEWMRDLIPRLYAFLIYLDQHAATLNDTRYILTQRDLHFGNIMCDPETATIQAVLDWEFSEVLPLPLWSPGSGFLWNAKQTPESMTEQSTMYGVFTKLCKAHWPDLLSDFEVKKEMPHKAISTILNFVRAVVEVCPRGQKADAARDWRKTAEMALTELGV</sequence>
<comment type="caution">
    <text evidence="2">The sequence shown here is derived from an EMBL/GenBank/DDBJ whole genome shotgun (WGS) entry which is preliminary data.</text>
</comment>
<dbReference type="SUPFAM" id="SSF56112">
    <property type="entry name" value="Protein kinase-like (PK-like)"/>
    <property type="match status" value="1"/>
</dbReference>
<dbReference type="Pfam" id="PF01636">
    <property type="entry name" value="APH"/>
    <property type="match status" value="1"/>
</dbReference>
<dbReference type="InterPro" id="IPR011009">
    <property type="entry name" value="Kinase-like_dom_sf"/>
</dbReference>